<evidence type="ECO:0000313" key="7">
    <source>
        <dbReference type="Proteomes" id="UP000239089"/>
    </source>
</evidence>
<dbReference type="GO" id="GO:0016491">
    <property type="term" value="F:oxidoreductase activity"/>
    <property type="evidence" value="ECO:0007669"/>
    <property type="project" value="UniProtKB-KW"/>
</dbReference>
<dbReference type="PANTHER" id="PTHR43408">
    <property type="entry name" value="FMN REDUCTASE (NADPH)"/>
    <property type="match status" value="1"/>
</dbReference>
<name>A0A2S6NGX6_9HYPH</name>
<keyword evidence="2" id="KW-0285">Flavoprotein</keyword>
<comment type="caution">
    <text evidence="6">The sequence shown here is derived from an EMBL/GenBank/DDBJ whole genome shotgun (WGS) entry which is preliminary data.</text>
</comment>
<proteinExistence type="inferred from homology"/>
<keyword evidence="4" id="KW-0560">Oxidoreductase</keyword>
<organism evidence="6 7">
    <name type="scientific">Rhodoblastus sphagnicola</name>
    <dbReference type="NCBI Taxonomy" id="333368"/>
    <lineage>
        <taxon>Bacteria</taxon>
        <taxon>Pseudomonadati</taxon>
        <taxon>Pseudomonadota</taxon>
        <taxon>Alphaproteobacteria</taxon>
        <taxon>Hyphomicrobiales</taxon>
        <taxon>Rhodoblastaceae</taxon>
        <taxon>Rhodoblastus</taxon>
    </lineage>
</organism>
<reference evidence="6 7" key="1">
    <citation type="journal article" date="2018" name="Arch. Microbiol.">
        <title>New insights into the metabolic potential of the phototrophic purple bacterium Rhodopila globiformis DSM 161(T) from its draft genome sequence and evidence for a vanadium-dependent nitrogenase.</title>
        <authorList>
            <person name="Imhoff J.F."/>
            <person name="Rahn T."/>
            <person name="Kunzel S."/>
            <person name="Neulinger S.C."/>
        </authorList>
    </citation>
    <scope>NUCLEOTIDE SEQUENCE [LARGE SCALE GENOMIC DNA]</scope>
    <source>
        <strain evidence="6 7">DSM 16996</strain>
    </source>
</reference>
<dbReference type="Pfam" id="PF03358">
    <property type="entry name" value="FMN_red"/>
    <property type="match status" value="1"/>
</dbReference>
<keyword evidence="7" id="KW-1185">Reference proteome</keyword>
<dbReference type="InterPro" id="IPR019912">
    <property type="entry name" value="FMN_Rdtase_MsuE-like"/>
</dbReference>
<sequence length="183" mass="19731">MSKIKLVSISGSLSNPSRTRVLVDTAVEEISRRLPVDRIAIDIAELAPDLAGLIDYKKIPPRVGAALAAITSADLLVVGSPVYKGSFTGLFKHLIDFLDPGALVGVPVLLTATGGSDRHALVIEHQLRPLFGFFQALTLPTGVFARDVDFENYRLNRPEVEARLRQAADEAAALVLRRLPVAV</sequence>
<dbReference type="PANTHER" id="PTHR43408:SF2">
    <property type="entry name" value="FMN REDUCTASE (NADPH)"/>
    <property type="match status" value="1"/>
</dbReference>
<evidence type="ECO:0000256" key="1">
    <source>
        <dbReference type="ARBA" id="ARBA00005990"/>
    </source>
</evidence>
<dbReference type="EMBL" id="NHSJ01000011">
    <property type="protein sequence ID" value="PPQ33857.1"/>
    <property type="molecule type" value="Genomic_DNA"/>
</dbReference>
<keyword evidence="3" id="KW-0288">FMN</keyword>
<dbReference type="AlphaFoldDB" id="A0A2S6NGX6"/>
<accession>A0A2S6NGX6</accession>
<comment type="similarity">
    <text evidence="1">Belongs to the SsuE family.</text>
</comment>
<evidence type="ECO:0000256" key="3">
    <source>
        <dbReference type="ARBA" id="ARBA00022643"/>
    </source>
</evidence>
<dbReference type="InterPro" id="IPR051814">
    <property type="entry name" value="NAD(P)H-dep_FMN_reductase"/>
</dbReference>
<protein>
    <submittedName>
        <fullName evidence="6">FMN reductase</fullName>
    </submittedName>
</protein>
<dbReference type="RefSeq" id="WP_104505954.1">
    <property type="nucleotide sequence ID" value="NZ_JACIGC010000076.1"/>
</dbReference>
<dbReference type="OrthoDB" id="1643408at2"/>
<dbReference type="Gene3D" id="3.40.50.360">
    <property type="match status" value="1"/>
</dbReference>
<dbReference type="InterPro" id="IPR029039">
    <property type="entry name" value="Flavoprotein-like_sf"/>
</dbReference>
<evidence type="ECO:0000313" key="6">
    <source>
        <dbReference type="EMBL" id="PPQ33857.1"/>
    </source>
</evidence>
<gene>
    <name evidence="6" type="ORF">CCR94_00580</name>
</gene>
<dbReference type="SUPFAM" id="SSF52218">
    <property type="entry name" value="Flavoproteins"/>
    <property type="match status" value="1"/>
</dbReference>
<dbReference type="NCBIfam" id="TIGR03566">
    <property type="entry name" value="FMN_reduc_MsuE"/>
    <property type="match status" value="1"/>
</dbReference>
<evidence type="ECO:0000256" key="2">
    <source>
        <dbReference type="ARBA" id="ARBA00022630"/>
    </source>
</evidence>
<evidence type="ECO:0000256" key="4">
    <source>
        <dbReference type="ARBA" id="ARBA00023002"/>
    </source>
</evidence>
<evidence type="ECO:0000259" key="5">
    <source>
        <dbReference type="Pfam" id="PF03358"/>
    </source>
</evidence>
<dbReference type="InterPro" id="IPR005025">
    <property type="entry name" value="FMN_Rdtase-like_dom"/>
</dbReference>
<feature type="domain" description="NADPH-dependent FMN reductase-like" evidence="5">
    <location>
        <begin position="5"/>
        <end position="147"/>
    </location>
</feature>
<dbReference type="Proteomes" id="UP000239089">
    <property type="component" value="Unassembled WGS sequence"/>
</dbReference>